<dbReference type="PRINTS" id="PR00455">
    <property type="entry name" value="HTHTETR"/>
</dbReference>
<accession>A0A4Z0HAG9</accession>
<dbReference type="GO" id="GO:0000976">
    <property type="term" value="F:transcription cis-regulatory region binding"/>
    <property type="evidence" value="ECO:0007669"/>
    <property type="project" value="TreeGrafter"/>
</dbReference>
<dbReference type="RefSeq" id="WP_135340283.1">
    <property type="nucleotide sequence ID" value="NZ_JBHLTX010000016.1"/>
</dbReference>
<evidence type="ECO:0000256" key="3">
    <source>
        <dbReference type="ARBA" id="ARBA00023163"/>
    </source>
</evidence>
<comment type="caution">
    <text evidence="6">The sequence shown here is derived from an EMBL/GenBank/DDBJ whole genome shotgun (WGS) entry which is preliminary data.</text>
</comment>
<keyword evidence="1" id="KW-0805">Transcription regulation</keyword>
<keyword evidence="7" id="KW-1185">Reference proteome</keyword>
<organism evidence="6 7">
    <name type="scientific">Streptomyces palmae</name>
    <dbReference type="NCBI Taxonomy" id="1701085"/>
    <lineage>
        <taxon>Bacteria</taxon>
        <taxon>Bacillati</taxon>
        <taxon>Actinomycetota</taxon>
        <taxon>Actinomycetes</taxon>
        <taxon>Kitasatosporales</taxon>
        <taxon>Streptomycetaceae</taxon>
        <taxon>Streptomyces</taxon>
    </lineage>
</organism>
<feature type="DNA-binding region" description="H-T-H motif" evidence="4">
    <location>
        <begin position="40"/>
        <end position="59"/>
    </location>
</feature>
<dbReference type="PROSITE" id="PS50977">
    <property type="entry name" value="HTH_TETR_2"/>
    <property type="match status" value="1"/>
</dbReference>
<dbReference type="OrthoDB" id="4823039at2"/>
<sequence length="204" mass="22319">MPTKRKYVSPRREQAAAQTRAEILQSATRLFAERGYGRVTVADIAAEAGVSSKAVFASAGSKGDILNEIVDTAVRASGYEQAMRAVLAERDPESALRALAHGTRVGNEGMFTVHEAIHKALPSHEDGEALWERATADYRAALRTAARHLHTLAPPACPEEETADLLWFWFGPGGWRTLVAENGWPWDRAEAFLLRTALATLRTP</sequence>
<evidence type="ECO:0000256" key="2">
    <source>
        <dbReference type="ARBA" id="ARBA00023125"/>
    </source>
</evidence>
<evidence type="ECO:0000256" key="1">
    <source>
        <dbReference type="ARBA" id="ARBA00023015"/>
    </source>
</evidence>
<feature type="domain" description="HTH tetR-type" evidence="5">
    <location>
        <begin position="17"/>
        <end position="77"/>
    </location>
</feature>
<evidence type="ECO:0000259" key="5">
    <source>
        <dbReference type="PROSITE" id="PS50977"/>
    </source>
</evidence>
<proteinExistence type="predicted"/>
<name>A0A4Z0HAG9_9ACTN</name>
<dbReference type="InterPro" id="IPR050109">
    <property type="entry name" value="HTH-type_TetR-like_transc_reg"/>
</dbReference>
<dbReference type="PANTHER" id="PTHR30055:SF234">
    <property type="entry name" value="HTH-TYPE TRANSCRIPTIONAL REGULATOR BETI"/>
    <property type="match status" value="1"/>
</dbReference>
<evidence type="ECO:0000313" key="7">
    <source>
        <dbReference type="Proteomes" id="UP000297948"/>
    </source>
</evidence>
<dbReference type="Pfam" id="PF00440">
    <property type="entry name" value="TetR_N"/>
    <property type="match status" value="1"/>
</dbReference>
<dbReference type="EMBL" id="SRID01000180">
    <property type="protein sequence ID" value="TGB05744.1"/>
    <property type="molecule type" value="Genomic_DNA"/>
</dbReference>
<keyword evidence="3" id="KW-0804">Transcription</keyword>
<evidence type="ECO:0000256" key="4">
    <source>
        <dbReference type="PROSITE-ProRule" id="PRU00335"/>
    </source>
</evidence>
<dbReference type="InterPro" id="IPR009057">
    <property type="entry name" value="Homeodomain-like_sf"/>
</dbReference>
<dbReference type="Gene3D" id="1.10.357.10">
    <property type="entry name" value="Tetracycline Repressor, domain 2"/>
    <property type="match status" value="1"/>
</dbReference>
<dbReference type="Proteomes" id="UP000297948">
    <property type="component" value="Unassembled WGS sequence"/>
</dbReference>
<dbReference type="SUPFAM" id="SSF46689">
    <property type="entry name" value="Homeodomain-like"/>
    <property type="match status" value="1"/>
</dbReference>
<reference evidence="6 7" key="1">
    <citation type="submission" date="2019-03" db="EMBL/GenBank/DDBJ databases">
        <authorList>
            <person name="Gonzalez-Pimentel J.L."/>
        </authorList>
    </citation>
    <scope>NUCLEOTIDE SEQUENCE [LARGE SCALE GENOMIC DNA]</scope>
    <source>
        <strain evidence="6 7">JCM 31289</strain>
    </source>
</reference>
<dbReference type="AlphaFoldDB" id="A0A4Z0HAG9"/>
<gene>
    <name evidence="6" type="ORF">E4099_18950</name>
</gene>
<dbReference type="PANTHER" id="PTHR30055">
    <property type="entry name" value="HTH-TYPE TRANSCRIPTIONAL REGULATOR RUTR"/>
    <property type="match status" value="1"/>
</dbReference>
<keyword evidence="2 4" id="KW-0238">DNA-binding</keyword>
<evidence type="ECO:0000313" key="6">
    <source>
        <dbReference type="EMBL" id="TGB05744.1"/>
    </source>
</evidence>
<dbReference type="GO" id="GO:0003700">
    <property type="term" value="F:DNA-binding transcription factor activity"/>
    <property type="evidence" value="ECO:0007669"/>
    <property type="project" value="TreeGrafter"/>
</dbReference>
<dbReference type="InterPro" id="IPR001647">
    <property type="entry name" value="HTH_TetR"/>
</dbReference>
<protein>
    <submittedName>
        <fullName evidence="6">TetR/AcrR family transcriptional regulator</fullName>
    </submittedName>
</protein>